<name>A0ACB0KNR0_TRIPR</name>
<dbReference type="EMBL" id="CASHSV030000311">
    <property type="protein sequence ID" value="CAJ2658370.1"/>
    <property type="molecule type" value="Genomic_DNA"/>
</dbReference>
<gene>
    <name evidence="1" type="ORF">MILVUS5_LOCUS24754</name>
</gene>
<organism evidence="1 2">
    <name type="scientific">Trifolium pratense</name>
    <name type="common">Red clover</name>
    <dbReference type="NCBI Taxonomy" id="57577"/>
    <lineage>
        <taxon>Eukaryota</taxon>
        <taxon>Viridiplantae</taxon>
        <taxon>Streptophyta</taxon>
        <taxon>Embryophyta</taxon>
        <taxon>Tracheophyta</taxon>
        <taxon>Spermatophyta</taxon>
        <taxon>Magnoliopsida</taxon>
        <taxon>eudicotyledons</taxon>
        <taxon>Gunneridae</taxon>
        <taxon>Pentapetalae</taxon>
        <taxon>rosids</taxon>
        <taxon>fabids</taxon>
        <taxon>Fabales</taxon>
        <taxon>Fabaceae</taxon>
        <taxon>Papilionoideae</taxon>
        <taxon>50 kb inversion clade</taxon>
        <taxon>NPAAA clade</taxon>
        <taxon>Hologalegina</taxon>
        <taxon>IRL clade</taxon>
        <taxon>Trifolieae</taxon>
        <taxon>Trifolium</taxon>
    </lineage>
</organism>
<proteinExistence type="predicted"/>
<reference evidence="1" key="1">
    <citation type="submission" date="2023-10" db="EMBL/GenBank/DDBJ databases">
        <authorList>
            <person name="Rodriguez Cubillos JULIANA M."/>
            <person name="De Vega J."/>
        </authorList>
    </citation>
    <scope>NUCLEOTIDE SEQUENCE</scope>
</reference>
<keyword evidence="2" id="KW-1185">Reference proteome</keyword>
<comment type="caution">
    <text evidence="1">The sequence shown here is derived from an EMBL/GenBank/DDBJ whole genome shotgun (WGS) entry which is preliminary data.</text>
</comment>
<dbReference type="Proteomes" id="UP001177021">
    <property type="component" value="Unassembled WGS sequence"/>
</dbReference>
<protein>
    <submittedName>
        <fullName evidence="1">Uncharacterized protein</fullName>
    </submittedName>
</protein>
<evidence type="ECO:0000313" key="2">
    <source>
        <dbReference type="Proteomes" id="UP001177021"/>
    </source>
</evidence>
<sequence length="986" mass="111835">MAASSYADSTTSLGGRLQKCIFTTIHVKDDPFGEIDPVFVHKYSDELHQQWKVYAGNHLHLLSWNQSLRKPLITDGWTELREHFELQFQYHEINMVYYGDSMFQLLLPLTGPIPTNEFPSFHSLSTKLSEPLTFEILLSNNSIGSRDKLVFNKWLGDYITSFHNYLVLEGPVAEPHLVEIIQRQGGNGIRELEYLQWHKFNMDNYFSAGDLLKFTFFDIKNSNRVDVDVDRVVSDGRVVAKRNGFKEPTIVTLYFEGQDNKFYMLPPIVEGGSSVLKASPSSNANSNHNTMYADEDDPLRHYHFDIKITEAMAYTKQVMHFPNKTSKHVLPAKQDNIFMRDASTGRVINCKIITSSRYENERYLGEENVSPMDTKSKSNYISSGEVFKRKANRTPLSPLTQDSVLTTNIESDVNHDIPAKRIRIPNPKYFSPLSCVVNSSNESRFINFGMPEFTCKWCHAELWFEERAEKSRAGPDIGFSICSALRSEGKIVINVASSGIASLLLPNGKTAHSTFCIPLEINEKSTCNIKQHCHRAELLRAASLFIWDEAPMMNRYCFEAFDRTMKDLMGKVDKNLRRKPFSGKVVVLGGDFRQILPVIRKGSRSEVVRATISSSKLWKHCKVLKLTKNMRLKGDFTDNSESDLKEFAEWILKIGDGLLNGDENGEAEIQVPEELCVVQADKPLMDLVDFVYPNIVNDIGKNNFFKDEAILAPTLEIVKEVNDFVLSMIPGESQDYLSCDQPCKSDEDQEVQGDWFTSEFLNDIQCSGIPHHQLTLKVGVPVMLLRNIDQARGLCNGTRLQVKELGKNIITAVVINEKMDGEVVYIPRMDLIPSDSGLPFKFCRRQFPISLCFAMTINKSQGQSLSKVAVYLPRPVFTHGQLYVAVSRVTTKKGLKFLILDEDGETCTTTNNVVFPEILHHLKGFNKERLGSIFKHQPPTKTIRLQGFASTLTKMNVIHGENVEPPRFWEMVTTANHVQGRAVLVI</sequence>
<accession>A0ACB0KNR0</accession>
<evidence type="ECO:0000313" key="1">
    <source>
        <dbReference type="EMBL" id="CAJ2658370.1"/>
    </source>
</evidence>